<organism evidence="4 5">
    <name type="scientific">Prauserella marina</name>
    <dbReference type="NCBI Taxonomy" id="530584"/>
    <lineage>
        <taxon>Bacteria</taxon>
        <taxon>Bacillati</taxon>
        <taxon>Actinomycetota</taxon>
        <taxon>Actinomycetes</taxon>
        <taxon>Pseudonocardiales</taxon>
        <taxon>Pseudonocardiaceae</taxon>
        <taxon>Prauserella</taxon>
    </lineage>
</organism>
<dbReference type="InterPro" id="IPR036390">
    <property type="entry name" value="WH_DNA-bd_sf"/>
</dbReference>
<reference evidence="4 5" key="1">
    <citation type="submission" date="2016-10" db="EMBL/GenBank/DDBJ databases">
        <authorList>
            <person name="de Groot N.N."/>
        </authorList>
    </citation>
    <scope>NUCLEOTIDE SEQUENCE [LARGE SCALE GENOMIC DNA]</scope>
    <source>
        <strain evidence="4 5">CGMCC 4.5506</strain>
    </source>
</reference>
<keyword evidence="5" id="KW-1185">Reference proteome</keyword>
<protein>
    <submittedName>
        <fullName evidence="4">Regulatory protein, gntR family</fullName>
    </submittedName>
</protein>
<dbReference type="GO" id="GO:0003700">
    <property type="term" value="F:DNA-binding transcription factor activity"/>
    <property type="evidence" value="ECO:0007669"/>
    <property type="project" value="InterPro"/>
</dbReference>
<sequence>MYALPSLLLAGLNLVVLTGEQCDAITDALADDNARQAEVMFFAARYPDETFSIAEGFTEPELRWVARIRTLGERLYRLTRPVYQLDPAVAYFWQQVRDHLTERIAAGEFDRWLPARRTLAREYGVSIRTVDRAIRALAEDGRVLSFPGKGIALA</sequence>
<dbReference type="Proteomes" id="UP000199494">
    <property type="component" value="Unassembled WGS sequence"/>
</dbReference>
<keyword evidence="2" id="KW-0238">DNA-binding</keyword>
<dbReference type="GO" id="GO:0003677">
    <property type="term" value="F:DNA binding"/>
    <property type="evidence" value="ECO:0007669"/>
    <property type="project" value="UniProtKB-KW"/>
</dbReference>
<name>A0A1G6SDR7_9PSEU</name>
<evidence type="ECO:0000256" key="2">
    <source>
        <dbReference type="ARBA" id="ARBA00023125"/>
    </source>
</evidence>
<dbReference type="AlphaFoldDB" id="A0A1G6SDR7"/>
<dbReference type="InterPro" id="IPR036388">
    <property type="entry name" value="WH-like_DNA-bd_sf"/>
</dbReference>
<dbReference type="SMART" id="SM00345">
    <property type="entry name" value="HTH_GNTR"/>
    <property type="match status" value="1"/>
</dbReference>
<dbReference type="InterPro" id="IPR000524">
    <property type="entry name" value="Tscrpt_reg_HTH_GntR"/>
</dbReference>
<evidence type="ECO:0000313" key="4">
    <source>
        <dbReference type="EMBL" id="SDD14336.1"/>
    </source>
</evidence>
<dbReference type="STRING" id="530584.SAMN05421630_106108"/>
<dbReference type="Gene3D" id="1.10.10.10">
    <property type="entry name" value="Winged helix-like DNA-binding domain superfamily/Winged helix DNA-binding domain"/>
    <property type="match status" value="1"/>
</dbReference>
<gene>
    <name evidence="4" type="ORF">SAMN05421630_106108</name>
</gene>
<dbReference type="SUPFAM" id="SSF46785">
    <property type="entry name" value="Winged helix' DNA-binding domain"/>
    <property type="match status" value="1"/>
</dbReference>
<evidence type="ECO:0000256" key="3">
    <source>
        <dbReference type="ARBA" id="ARBA00023163"/>
    </source>
</evidence>
<keyword evidence="1" id="KW-0805">Transcription regulation</keyword>
<accession>A0A1G6SDR7</accession>
<keyword evidence="3" id="KW-0804">Transcription</keyword>
<dbReference type="EMBL" id="FMZE01000006">
    <property type="protein sequence ID" value="SDD14336.1"/>
    <property type="molecule type" value="Genomic_DNA"/>
</dbReference>
<dbReference type="RefSeq" id="WP_245865577.1">
    <property type="nucleotide sequence ID" value="NZ_CP016353.1"/>
</dbReference>
<dbReference type="Pfam" id="PF00392">
    <property type="entry name" value="GntR"/>
    <property type="match status" value="1"/>
</dbReference>
<proteinExistence type="predicted"/>
<evidence type="ECO:0000256" key="1">
    <source>
        <dbReference type="ARBA" id="ARBA00023015"/>
    </source>
</evidence>
<evidence type="ECO:0000313" key="5">
    <source>
        <dbReference type="Proteomes" id="UP000199494"/>
    </source>
</evidence>